<dbReference type="AlphaFoldDB" id="A0A363D5T6"/>
<dbReference type="InterPro" id="IPR002586">
    <property type="entry name" value="CobQ/CobB/MinD/ParA_Nub-bd_dom"/>
</dbReference>
<dbReference type="Pfam" id="PF01656">
    <property type="entry name" value="CbiA"/>
    <property type="match status" value="1"/>
</dbReference>
<dbReference type="SUPFAM" id="SSF52540">
    <property type="entry name" value="P-loop containing nucleoside triphosphate hydrolases"/>
    <property type="match status" value="1"/>
</dbReference>
<dbReference type="InterPro" id="IPR027417">
    <property type="entry name" value="P-loop_NTPase"/>
</dbReference>
<feature type="domain" description="CobQ/CobB/MinD/ParA nucleotide binding" evidence="1">
    <location>
        <begin position="5"/>
        <end position="143"/>
    </location>
</feature>
<name>A0A363D5T6_9BACT</name>
<accession>A0A363D5T6</accession>
<protein>
    <recommendedName>
        <fullName evidence="1">CobQ/CobB/MinD/ParA nucleotide binding domain-containing protein</fullName>
    </recommendedName>
</protein>
<evidence type="ECO:0000259" key="1">
    <source>
        <dbReference type="Pfam" id="PF01656"/>
    </source>
</evidence>
<dbReference type="Proteomes" id="UP000251135">
    <property type="component" value="Unassembled WGS sequence"/>
</dbReference>
<sequence>MKTLISILSGKGGCGKSKISVSVSQALKEEYSIKCFDNDSQVPTLCKYKSLNAKHIMIYDIDQDGEILPETLDITKLDEIAFEIENGNNEIVLVDNGSSSFNPFLSAFSVEAIEMFYQEISNFNFIVVIPVTADITTHKSAFEILTRYSILAKYIIVENYHFGTFDFFNTPIGKLFESNRSVIINVKLQRYTDSFLKMHEKMRDLNLTKEEALDSKNFQLIEKSRIRKMKKDLDDVFLTIIDNLICDSEK</sequence>
<evidence type="ECO:0000313" key="2">
    <source>
        <dbReference type="EMBL" id="PUE66633.1"/>
    </source>
</evidence>
<dbReference type="RefSeq" id="WP_108557742.1">
    <property type="nucleotide sequence ID" value="NZ_MUXE01000001.1"/>
</dbReference>
<evidence type="ECO:0000313" key="3">
    <source>
        <dbReference type="Proteomes" id="UP000251135"/>
    </source>
</evidence>
<keyword evidence="3" id="KW-1185">Reference proteome</keyword>
<dbReference type="OrthoDB" id="69313at2"/>
<organism evidence="2 3">
    <name type="scientific">Arcobacter caeni</name>
    <dbReference type="NCBI Taxonomy" id="1912877"/>
    <lineage>
        <taxon>Bacteria</taxon>
        <taxon>Pseudomonadati</taxon>
        <taxon>Campylobacterota</taxon>
        <taxon>Epsilonproteobacteria</taxon>
        <taxon>Campylobacterales</taxon>
        <taxon>Arcobacteraceae</taxon>
        <taxon>Arcobacter</taxon>
    </lineage>
</organism>
<comment type="caution">
    <text evidence="2">The sequence shown here is derived from an EMBL/GenBank/DDBJ whole genome shotgun (WGS) entry which is preliminary data.</text>
</comment>
<reference evidence="2 3" key="1">
    <citation type="submission" date="2017-02" db="EMBL/GenBank/DDBJ databases">
        <title>Arcobacter caeni sp. nov, a new Arcobacter species isolated from reclaimed water.</title>
        <authorList>
            <person name="Figueras M.J."/>
            <person name="Perez-Cataluna A."/>
            <person name="Salas-Masso N."/>
        </authorList>
    </citation>
    <scope>NUCLEOTIDE SEQUENCE [LARGE SCALE GENOMIC DNA]</scope>
    <source>
        <strain evidence="2 3">RW17-10</strain>
    </source>
</reference>
<dbReference type="Gene3D" id="3.40.50.300">
    <property type="entry name" value="P-loop containing nucleotide triphosphate hydrolases"/>
    <property type="match status" value="1"/>
</dbReference>
<gene>
    <name evidence="2" type="ORF">B0174_00855</name>
</gene>
<proteinExistence type="predicted"/>
<dbReference type="EMBL" id="MUXE01000001">
    <property type="protein sequence ID" value="PUE66633.1"/>
    <property type="molecule type" value="Genomic_DNA"/>
</dbReference>